<dbReference type="AlphaFoldDB" id="A0AAN7WDU2"/>
<dbReference type="EMBL" id="JAVRQU010000001">
    <property type="protein sequence ID" value="KAK5708311.1"/>
    <property type="molecule type" value="Genomic_DNA"/>
</dbReference>
<protein>
    <submittedName>
        <fullName evidence="1">Uncharacterized protein</fullName>
    </submittedName>
</protein>
<proteinExistence type="predicted"/>
<sequence>MPTHSFDSTHARITFGHRGNNHGKLRLPNCNIPAAVDYLRPRYVQASDVIDIKEDAAFYAQYTAAQHPETEISFVITMGDYAILWDAQPGGGN</sequence>
<dbReference type="Proteomes" id="UP001310594">
    <property type="component" value="Unassembled WGS sequence"/>
</dbReference>
<evidence type="ECO:0000313" key="1">
    <source>
        <dbReference type="EMBL" id="KAK5708311.1"/>
    </source>
</evidence>
<organism evidence="1 2">
    <name type="scientific">Elasticomyces elasticus</name>
    <dbReference type="NCBI Taxonomy" id="574655"/>
    <lineage>
        <taxon>Eukaryota</taxon>
        <taxon>Fungi</taxon>
        <taxon>Dikarya</taxon>
        <taxon>Ascomycota</taxon>
        <taxon>Pezizomycotina</taxon>
        <taxon>Dothideomycetes</taxon>
        <taxon>Dothideomycetidae</taxon>
        <taxon>Mycosphaerellales</taxon>
        <taxon>Teratosphaeriaceae</taxon>
        <taxon>Elasticomyces</taxon>
    </lineage>
</organism>
<evidence type="ECO:0000313" key="2">
    <source>
        <dbReference type="Proteomes" id="UP001310594"/>
    </source>
</evidence>
<name>A0AAN7WDU2_9PEZI</name>
<comment type="caution">
    <text evidence="1">The sequence shown here is derived from an EMBL/GenBank/DDBJ whole genome shotgun (WGS) entry which is preliminary data.</text>
</comment>
<reference evidence="1" key="1">
    <citation type="submission" date="2023-08" db="EMBL/GenBank/DDBJ databases">
        <title>Black Yeasts Isolated from many extreme environments.</title>
        <authorList>
            <person name="Coleine C."/>
            <person name="Stajich J.E."/>
            <person name="Selbmann L."/>
        </authorList>
    </citation>
    <scope>NUCLEOTIDE SEQUENCE</scope>
    <source>
        <strain evidence="1">CCFEE 5810</strain>
    </source>
</reference>
<accession>A0AAN7WDU2</accession>
<gene>
    <name evidence="1" type="ORF">LTR97_000851</name>
</gene>